<dbReference type="PANTHER" id="PTHR45036:SF1">
    <property type="entry name" value="METHYLTRANSFERASE LIKE 7A"/>
    <property type="match status" value="1"/>
</dbReference>
<feature type="non-terminal residue" evidence="2">
    <location>
        <position position="203"/>
    </location>
</feature>
<dbReference type="InParanoid" id="D8RLD8"/>
<dbReference type="eggNOG" id="KOG4300">
    <property type="taxonomic scope" value="Eukaryota"/>
</dbReference>
<protein>
    <recommendedName>
        <fullName evidence="1">Methyltransferase type 11 domain-containing protein</fullName>
    </recommendedName>
</protein>
<dbReference type="HOGENOM" id="CLU_037990_7_1_1"/>
<dbReference type="CDD" id="cd02440">
    <property type="entry name" value="AdoMet_MTases"/>
    <property type="match status" value="1"/>
</dbReference>
<dbReference type="InterPro" id="IPR029063">
    <property type="entry name" value="SAM-dependent_MTases_sf"/>
</dbReference>
<dbReference type="PANTHER" id="PTHR45036">
    <property type="entry name" value="METHYLTRANSFERASE LIKE 7B"/>
    <property type="match status" value="1"/>
</dbReference>
<evidence type="ECO:0000313" key="2">
    <source>
        <dbReference type="EMBL" id="EFJ27109.1"/>
    </source>
</evidence>
<dbReference type="EMBL" id="GL377583">
    <property type="protein sequence ID" value="EFJ27109.1"/>
    <property type="molecule type" value="Genomic_DNA"/>
</dbReference>
<accession>D8RLD8</accession>
<feature type="domain" description="Methyltransferase type 11" evidence="1">
    <location>
        <begin position="59"/>
        <end position="158"/>
    </location>
</feature>
<dbReference type="GO" id="GO:0008168">
    <property type="term" value="F:methyltransferase activity"/>
    <property type="evidence" value="ECO:0000318"/>
    <property type="project" value="GO_Central"/>
</dbReference>
<dbReference type="KEGG" id="smo:SELMODRAFT_57159"/>
<proteinExistence type="predicted"/>
<dbReference type="Pfam" id="PF08241">
    <property type="entry name" value="Methyltransf_11"/>
    <property type="match status" value="1"/>
</dbReference>
<sequence>ICVRSSSSSQDFIQRIHPKKPRWIEKLYAKFMNSFSGSGFDKDTAKLFSQIDGRARTVLEVGIGTGVNFKYLSGRNDLKITGVDPNKSMEKYAVNSLVAAGFRGDQFEFIHGVGEKIPLESSSIDVVISTLVLCSVTDVSSTMQEVIRVLKPGGQFLFVEHVGAQDGSWLNLFQNLLNPIQVFVADGCHLNRDTLSFIRKARF</sequence>
<dbReference type="Gramene" id="EFJ27109">
    <property type="protein sequence ID" value="EFJ27109"/>
    <property type="gene ID" value="SELMODRAFT_57159"/>
</dbReference>
<reference evidence="2 3" key="1">
    <citation type="journal article" date="2011" name="Science">
        <title>The Selaginella genome identifies genetic changes associated with the evolution of vascular plants.</title>
        <authorList>
            <person name="Banks J.A."/>
            <person name="Nishiyama T."/>
            <person name="Hasebe M."/>
            <person name="Bowman J.L."/>
            <person name="Gribskov M."/>
            <person name="dePamphilis C."/>
            <person name="Albert V.A."/>
            <person name="Aono N."/>
            <person name="Aoyama T."/>
            <person name="Ambrose B.A."/>
            <person name="Ashton N.W."/>
            <person name="Axtell M.J."/>
            <person name="Barker E."/>
            <person name="Barker M.S."/>
            <person name="Bennetzen J.L."/>
            <person name="Bonawitz N.D."/>
            <person name="Chapple C."/>
            <person name="Cheng C."/>
            <person name="Correa L.G."/>
            <person name="Dacre M."/>
            <person name="DeBarry J."/>
            <person name="Dreyer I."/>
            <person name="Elias M."/>
            <person name="Engstrom E.M."/>
            <person name="Estelle M."/>
            <person name="Feng L."/>
            <person name="Finet C."/>
            <person name="Floyd S.K."/>
            <person name="Frommer W.B."/>
            <person name="Fujita T."/>
            <person name="Gramzow L."/>
            <person name="Gutensohn M."/>
            <person name="Harholt J."/>
            <person name="Hattori M."/>
            <person name="Heyl A."/>
            <person name="Hirai T."/>
            <person name="Hiwatashi Y."/>
            <person name="Ishikawa M."/>
            <person name="Iwata M."/>
            <person name="Karol K.G."/>
            <person name="Koehler B."/>
            <person name="Kolukisaoglu U."/>
            <person name="Kubo M."/>
            <person name="Kurata T."/>
            <person name="Lalonde S."/>
            <person name="Li K."/>
            <person name="Li Y."/>
            <person name="Litt A."/>
            <person name="Lyons E."/>
            <person name="Manning G."/>
            <person name="Maruyama T."/>
            <person name="Michael T.P."/>
            <person name="Mikami K."/>
            <person name="Miyazaki S."/>
            <person name="Morinaga S."/>
            <person name="Murata T."/>
            <person name="Mueller-Roeber B."/>
            <person name="Nelson D.R."/>
            <person name="Obara M."/>
            <person name="Oguri Y."/>
            <person name="Olmstead R.G."/>
            <person name="Onodera N."/>
            <person name="Petersen B.L."/>
            <person name="Pils B."/>
            <person name="Prigge M."/>
            <person name="Rensing S.A."/>
            <person name="Riano-Pachon D.M."/>
            <person name="Roberts A.W."/>
            <person name="Sato Y."/>
            <person name="Scheller H.V."/>
            <person name="Schulz B."/>
            <person name="Schulz C."/>
            <person name="Shakirov E.V."/>
            <person name="Shibagaki N."/>
            <person name="Shinohara N."/>
            <person name="Shippen D.E."/>
            <person name="Soerensen I."/>
            <person name="Sotooka R."/>
            <person name="Sugimoto N."/>
            <person name="Sugita M."/>
            <person name="Sumikawa N."/>
            <person name="Tanurdzic M."/>
            <person name="Theissen G."/>
            <person name="Ulvskov P."/>
            <person name="Wakazuki S."/>
            <person name="Weng J.K."/>
            <person name="Willats W.W."/>
            <person name="Wipf D."/>
            <person name="Wolf P.G."/>
            <person name="Yang L."/>
            <person name="Zimmer A.D."/>
            <person name="Zhu Q."/>
            <person name="Mitros T."/>
            <person name="Hellsten U."/>
            <person name="Loque D."/>
            <person name="Otillar R."/>
            <person name="Salamov A."/>
            <person name="Schmutz J."/>
            <person name="Shapiro H."/>
            <person name="Lindquist E."/>
            <person name="Lucas S."/>
            <person name="Rokhsar D."/>
            <person name="Grigoriev I.V."/>
        </authorList>
    </citation>
    <scope>NUCLEOTIDE SEQUENCE [LARGE SCALE GENOMIC DNA]</scope>
</reference>
<gene>
    <name evidence="2" type="ORF">SELMODRAFT_57159</name>
</gene>
<dbReference type="SUPFAM" id="SSF53335">
    <property type="entry name" value="S-adenosyl-L-methionine-dependent methyltransferases"/>
    <property type="match status" value="1"/>
</dbReference>
<dbReference type="InterPro" id="IPR052356">
    <property type="entry name" value="Thiol_S-MT"/>
</dbReference>
<evidence type="ECO:0000313" key="3">
    <source>
        <dbReference type="Proteomes" id="UP000001514"/>
    </source>
</evidence>
<organism evidence="3">
    <name type="scientific">Selaginella moellendorffii</name>
    <name type="common">Spikemoss</name>
    <dbReference type="NCBI Taxonomy" id="88036"/>
    <lineage>
        <taxon>Eukaryota</taxon>
        <taxon>Viridiplantae</taxon>
        <taxon>Streptophyta</taxon>
        <taxon>Embryophyta</taxon>
        <taxon>Tracheophyta</taxon>
        <taxon>Lycopodiopsida</taxon>
        <taxon>Selaginellales</taxon>
        <taxon>Selaginellaceae</taxon>
        <taxon>Selaginella</taxon>
    </lineage>
</organism>
<keyword evidence="3" id="KW-1185">Reference proteome</keyword>
<dbReference type="Proteomes" id="UP000001514">
    <property type="component" value="Unassembled WGS sequence"/>
</dbReference>
<dbReference type="AlphaFoldDB" id="D8RLD8"/>
<evidence type="ECO:0000259" key="1">
    <source>
        <dbReference type="Pfam" id="PF08241"/>
    </source>
</evidence>
<name>D8RLD8_SELML</name>
<feature type="non-terminal residue" evidence="2">
    <location>
        <position position="1"/>
    </location>
</feature>
<dbReference type="InterPro" id="IPR013216">
    <property type="entry name" value="Methyltransf_11"/>
</dbReference>
<dbReference type="GO" id="GO:0008757">
    <property type="term" value="F:S-adenosylmethionine-dependent methyltransferase activity"/>
    <property type="evidence" value="ECO:0007669"/>
    <property type="project" value="InterPro"/>
</dbReference>
<dbReference type="OMA" id="VISDGCH"/>
<dbReference type="STRING" id="88036.D8RLD8"/>
<dbReference type="OrthoDB" id="416496at2759"/>
<dbReference type="Gene3D" id="3.40.50.150">
    <property type="entry name" value="Vaccinia Virus protein VP39"/>
    <property type="match status" value="1"/>
</dbReference>